<protein>
    <submittedName>
        <fullName evidence="2">Uncharacterized protein</fullName>
    </submittedName>
</protein>
<gene>
    <name evidence="2" type="ORF">F441_00952</name>
</gene>
<keyword evidence="1" id="KW-1133">Transmembrane helix</keyword>
<keyword evidence="1" id="KW-0472">Membrane</keyword>
<feature type="non-terminal residue" evidence="2">
    <location>
        <position position="1"/>
    </location>
</feature>
<organism evidence="2 3">
    <name type="scientific">Phytophthora nicotianae CJ01A1</name>
    <dbReference type="NCBI Taxonomy" id="1317063"/>
    <lineage>
        <taxon>Eukaryota</taxon>
        <taxon>Sar</taxon>
        <taxon>Stramenopiles</taxon>
        <taxon>Oomycota</taxon>
        <taxon>Peronosporomycetes</taxon>
        <taxon>Peronosporales</taxon>
        <taxon>Peronosporaceae</taxon>
        <taxon>Phytophthora</taxon>
    </lineage>
</organism>
<accession>W2XU19</accession>
<sequence>RAFLPPFFFSCELEPILPLKHSHPRAQHPLSFFLSLCMGGKDNEPNADGVFTPRADYMSPAPQSHQKRQNLIWGSVSLFLLLNVIALYILHFVDRSNNGDSVTSTISASTLSSTNANSASEGQAVSYTTGGQLTAGAGTTAYLAAASLPSDDQFMAYIKFAPLGTSETAYASNIVSYQTGKSPDINCTVTVATTDADSKTVSIADADSGNVFTGSTVKGLATLSDSLAIALTTVTSSDGLSVTTYVTPVTINDGSIAVQQSQTVEATNTSTSTFITRVSDTSFALVYYESYLNTPYYQRIVVGTVSNDGSISFSEYLEFGNANGATFTQYGTPQSVFNSSNTVTVPWYVEASTTSSNDTTSSSVGNVGLCLFTASLSDNTLTETGEVCDTTVSPAYYIDSAKISETVIALSYFDTANNYALTVSLVEFSTIKGSPTFRSSYVVDESVGAIDFGSAFGFYPTPVVRVLTNNRLAVGFLNPANSGKPSIKVLSYSSDLTLSEESPVLPVANADFSLASADPNAAGSIVLDVVATETGALIGYAGLWAGAQNQRVALVESFGKPVGVVSNVDGSDVDVALSGTVDVSSSLVKGTTYYASTEGTLYAASTTSTDDYILANDNTVVISKDALVGVAISSDKLVVTV</sequence>
<dbReference type="AlphaFoldDB" id="W2XU19"/>
<reference evidence="2 3" key="1">
    <citation type="submission" date="2013-11" db="EMBL/GenBank/DDBJ databases">
        <title>The Genome Sequence of Phytophthora parasitica CJ01A1.</title>
        <authorList>
            <consortium name="The Broad Institute Genomics Platform"/>
            <person name="Russ C."/>
            <person name="Tyler B."/>
            <person name="Panabieres F."/>
            <person name="Shan W."/>
            <person name="Tripathy S."/>
            <person name="Grunwald N."/>
            <person name="Machado M."/>
            <person name="Johnson C.S."/>
            <person name="Walker B."/>
            <person name="Young S.K."/>
            <person name="Zeng Q."/>
            <person name="Gargeya S."/>
            <person name="Fitzgerald M."/>
            <person name="Haas B."/>
            <person name="Abouelleil A."/>
            <person name="Allen A.W."/>
            <person name="Alvarado L."/>
            <person name="Arachchi H.M."/>
            <person name="Berlin A.M."/>
            <person name="Chapman S.B."/>
            <person name="Gainer-Dewar J."/>
            <person name="Goldberg J."/>
            <person name="Griggs A."/>
            <person name="Gujja S."/>
            <person name="Hansen M."/>
            <person name="Howarth C."/>
            <person name="Imamovic A."/>
            <person name="Ireland A."/>
            <person name="Larimer J."/>
            <person name="McCowan C."/>
            <person name="Murphy C."/>
            <person name="Pearson M."/>
            <person name="Poon T.W."/>
            <person name="Priest M."/>
            <person name="Roberts A."/>
            <person name="Saif S."/>
            <person name="Shea T."/>
            <person name="Sisk P."/>
            <person name="Sykes S."/>
            <person name="Wortman J."/>
            <person name="Nusbaum C."/>
            <person name="Birren B."/>
        </authorList>
    </citation>
    <scope>NUCLEOTIDE SEQUENCE [LARGE SCALE GENOMIC DNA]</scope>
    <source>
        <strain evidence="2 3">CJ01A1</strain>
    </source>
</reference>
<proteinExistence type="predicted"/>
<dbReference type="EMBL" id="ANIX01000201">
    <property type="protein sequence ID" value="ETP26365.1"/>
    <property type="molecule type" value="Genomic_DNA"/>
</dbReference>
<feature type="transmembrane region" description="Helical" evidence="1">
    <location>
        <begin position="71"/>
        <end position="93"/>
    </location>
</feature>
<keyword evidence="1" id="KW-0812">Transmembrane</keyword>
<dbReference type="OrthoDB" id="160470at2759"/>
<name>W2XU19_PHYNI</name>
<dbReference type="Proteomes" id="UP000018958">
    <property type="component" value="Unassembled WGS sequence"/>
</dbReference>
<comment type="caution">
    <text evidence="2">The sequence shown here is derived from an EMBL/GenBank/DDBJ whole genome shotgun (WGS) entry which is preliminary data.</text>
</comment>
<evidence type="ECO:0000256" key="1">
    <source>
        <dbReference type="SAM" id="Phobius"/>
    </source>
</evidence>
<evidence type="ECO:0000313" key="2">
    <source>
        <dbReference type="EMBL" id="ETP26365.1"/>
    </source>
</evidence>
<evidence type="ECO:0000313" key="3">
    <source>
        <dbReference type="Proteomes" id="UP000018958"/>
    </source>
</evidence>